<feature type="transmembrane region" description="Helical" evidence="1">
    <location>
        <begin position="89"/>
        <end position="109"/>
    </location>
</feature>
<dbReference type="AlphaFoldDB" id="A0A843A9Y8"/>
<evidence type="ECO:0000256" key="1">
    <source>
        <dbReference type="SAM" id="Phobius"/>
    </source>
</evidence>
<feature type="transmembrane region" description="Helical" evidence="1">
    <location>
        <begin position="6"/>
        <end position="23"/>
    </location>
</feature>
<evidence type="ECO:0000313" key="2">
    <source>
        <dbReference type="EMBL" id="MBF4468137.1"/>
    </source>
</evidence>
<dbReference type="RefSeq" id="WP_278521873.1">
    <property type="nucleotide sequence ID" value="NZ_JADIIN010000017.1"/>
</dbReference>
<sequence length="358" mass="42612">MNILRGIIFFIGFLLLFYIPRLVPNPVDEYIINTLMFIFHFKNNSSNSKTKKLIINRNDSTRAILKYTPLILIPIFFILLEYVDTSSLLIFSISLLSLGLSFAVLSFNYTQFEFISKEIMYEAVTRFSLVTLMSVYMLALIVLIKIFLIPFSSIPSFELTLLEFILVYLKFLFYLFLIALMGAVFPSLLVLLYEGFKLFLSEVIVFQFQNKRVLHEKQILYRDEGLWQYYKNTYLELFNYSYRNKKYENAIEYILKVFIIELSGLKNRDCFSPKSIKIKEEIVIAIKKILNMRNFEYEMLEKSFFTYFDELKLPKTRFSNEESFEYLLRFLKEDVNLVNENISIKCNNEKSFSLWDLL</sequence>
<protein>
    <submittedName>
        <fullName evidence="2">Uncharacterized protein</fullName>
    </submittedName>
</protein>
<feature type="transmembrane region" description="Helical" evidence="1">
    <location>
        <begin position="171"/>
        <end position="193"/>
    </location>
</feature>
<dbReference type="EMBL" id="JADIIN010000017">
    <property type="protein sequence ID" value="MBF4468137.1"/>
    <property type="molecule type" value="Genomic_DNA"/>
</dbReference>
<keyword evidence="1" id="KW-1133">Transmembrane helix</keyword>
<accession>A0A843A9Y8</accession>
<feature type="transmembrane region" description="Helical" evidence="1">
    <location>
        <begin position="64"/>
        <end position="83"/>
    </location>
</feature>
<gene>
    <name evidence="2" type="ORF">ISP01_01900</name>
</gene>
<reference evidence="2" key="1">
    <citation type="submission" date="2020-10" db="EMBL/GenBank/DDBJ databases">
        <title>Dehalococcoides mccartyi of a TCE/Cr reducing biochatode.</title>
        <authorList>
            <person name="Matturro B."/>
        </authorList>
    </citation>
    <scope>NUCLEOTIDE SEQUENCE</scope>
    <source>
        <strain evidence="2">Bin4</strain>
    </source>
</reference>
<proteinExistence type="predicted"/>
<name>A0A843A9Y8_METAZ</name>
<feature type="transmembrane region" description="Helical" evidence="1">
    <location>
        <begin position="129"/>
        <end position="151"/>
    </location>
</feature>
<keyword evidence="1" id="KW-0472">Membrane</keyword>
<organism evidence="2 3">
    <name type="scientific">Methanobrevibacter arboriphilus</name>
    <dbReference type="NCBI Taxonomy" id="39441"/>
    <lineage>
        <taxon>Archaea</taxon>
        <taxon>Methanobacteriati</taxon>
        <taxon>Methanobacteriota</taxon>
        <taxon>Methanomada group</taxon>
        <taxon>Methanobacteria</taxon>
        <taxon>Methanobacteriales</taxon>
        <taxon>Methanobacteriaceae</taxon>
        <taxon>Methanobrevibacter</taxon>
    </lineage>
</organism>
<keyword evidence="1" id="KW-0812">Transmembrane</keyword>
<evidence type="ECO:0000313" key="3">
    <source>
        <dbReference type="Proteomes" id="UP000658733"/>
    </source>
</evidence>
<dbReference type="Proteomes" id="UP000658733">
    <property type="component" value="Unassembled WGS sequence"/>
</dbReference>
<comment type="caution">
    <text evidence="2">The sequence shown here is derived from an EMBL/GenBank/DDBJ whole genome shotgun (WGS) entry which is preliminary data.</text>
</comment>